<name>A0ABT7M4B9_9PSEU</name>
<evidence type="ECO:0000256" key="1">
    <source>
        <dbReference type="ARBA" id="ARBA00022679"/>
    </source>
</evidence>
<feature type="transmembrane region" description="Helical" evidence="4">
    <location>
        <begin position="114"/>
        <end position="133"/>
    </location>
</feature>
<gene>
    <name evidence="6" type="ORF">QRT03_06170</name>
</gene>
<feature type="transmembrane region" description="Helical" evidence="4">
    <location>
        <begin position="71"/>
        <end position="94"/>
    </location>
</feature>
<keyword evidence="7" id="KW-1185">Reference proteome</keyword>
<sequence>MTSTREPAPGVLVLAVLAAALLTTAAAGVGPLRDADTTRATVAGTVLLGVLAAQGWALLASLHDRSRRWPVVATAVATAASVPLLAPSGVAQGWETWAWVAAGIAGSSPVVLGWRAGAAVAVVLVAGSAAVGWRLADDGALYAVLTAGSAAGLLLVHLLPWWLWTLVVQARAGRAAAGALAAADERLRFASEVHDVLGHHLTVIAVAAELAARTAHDDPDAATEHAERARALAATALQETRRLAHGHRDVDLGHQLDAVAEVLRASGVRCTVHVDDAVPELSPAARTALAAVVREAGTNVLRHSEARWCTITLVPTPDRLELTVANDGAPTGPADAHGSGLRGLAVRVDGQGGSLTSRTGGGVFTVCASLPLP</sequence>
<feature type="transmembrane region" description="Helical" evidence="4">
    <location>
        <begin position="140"/>
        <end position="164"/>
    </location>
</feature>
<dbReference type="CDD" id="cd16917">
    <property type="entry name" value="HATPase_UhpB-NarQ-NarX-like"/>
    <property type="match status" value="1"/>
</dbReference>
<reference evidence="6 7" key="1">
    <citation type="submission" date="2023-06" db="EMBL/GenBank/DDBJ databases">
        <title>Actinomycetospora Odt1-22.</title>
        <authorList>
            <person name="Supong K."/>
        </authorList>
    </citation>
    <scope>NUCLEOTIDE SEQUENCE [LARGE SCALE GENOMIC DNA]</scope>
    <source>
        <strain evidence="6 7">Odt1-22</strain>
    </source>
</reference>
<dbReference type="GO" id="GO:0016301">
    <property type="term" value="F:kinase activity"/>
    <property type="evidence" value="ECO:0007669"/>
    <property type="project" value="UniProtKB-KW"/>
</dbReference>
<keyword evidence="2 6" id="KW-0418">Kinase</keyword>
<dbReference type="SUPFAM" id="SSF55874">
    <property type="entry name" value="ATPase domain of HSP90 chaperone/DNA topoisomerase II/histidine kinase"/>
    <property type="match status" value="1"/>
</dbReference>
<dbReference type="Proteomes" id="UP001231924">
    <property type="component" value="Unassembled WGS sequence"/>
</dbReference>
<feature type="transmembrane region" description="Helical" evidence="4">
    <location>
        <begin position="37"/>
        <end position="59"/>
    </location>
</feature>
<dbReference type="RefSeq" id="WP_286051610.1">
    <property type="nucleotide sequence ID" value="NZ_JASVWF010000001.1"/>
</dbReference>
<dbReference type="InterPro" id="IPR050482">
    <property type="entry name" value="Sensor_HK_TwoCompSys"/>
</dbReference>
<dbReference type="InterPro" id="IPR036890">
    <property type="entry name" value="HATPase_C_sf"/>
</dbReference>
<keyword evidence="1" id="KW-0808">Transferase</keyword>
<comment type="caution">
    <text evidence="6">The sequence shown here is derived from an EMBL/GenBank/DDBJ whole genome shotgun (WGS) entry which is preliminary data.</text>
</comment>
<dbReference type="Pfam" id="PF07730">
    <property type="entry name" value="HisKA_3"/>
    <property type="match status" value="1"/>
</dbReference>
<dbReference type="Gene3D" id="3.30.565.10">
    <property type="entry name" value="Histidine kinase-like ATPase, C-terminal domain"/>
    <property type="match status" value="1"/>
</dbReference>
<evidence type="ECO:0000256" key="2">
    <source>
        <dbReference type="ARBA" id="ARBA00022777"/>
    </source>
</evidence>
<keyword evidence="4" id="KW-1133">Transmembrane helix</keyword>
<evidence type="ECO:0000256" key="3">
    <source>
        <dbReference type="ARBA" id="ARBA00023012"/>
    </source>
</evidence>
<protein>
    <submittedName>
        <fullName evidence="6">Histidine kinase</fullName>
    </submittedName>
</protein>
<dbReference type="PANTHER" id="PTHR24421">
    <property type="entry name" value="NITRATE/NITRITE SENSOR PROTEIN NARX-RELATED"/>
    <property type="match status" value="1"/>
</dbReference>
<organism evidence="6 7">
    <name type="scientific">Actinomycetospora termitidis</name>
    <dbReference type="NCBI Taxonomy" id="3053470"/>
    <lineage>
        <taxon>Bacteria</taxon>
        <taxon>Bacillati</taxon>
        <taxon>Actinomycetota</taxon>
        <taxon>Actinomycetes</taxon>
        <taxon>Pseudonocardiales</taxon>
        <taxon>Pseudonocardiaceae</taxon>
        <taxon>Actinomycetospora</taxon>
    </lineage>
</organism>
<keyword evidence="4" id="KW-0472">Membrane</keyword>
<dbReference type="Gene3D" id="1.20.5.1930">
    <property type="match status" value="1"/>
</dbReference>
<dbReference type="EMBL" id="JASVWF010000001">
    <property type="protein sequence ID" value="MDL5155530.1"/>
    <property type="molecule type" value="Genomic_DNA"/>
</dbReference>
<keyword evidence="3" id="KW-0902">Two-component regulatory system</keyword>
<keyword evidence="4" id="KW-0812">Transmembrane</keyword>
<evidence type="ECO:0000313" key="6">
    <source>
        <dbReference type="EMBL" id="MDL5155530.1"/>
    </source>
</evidence>
<proteinExistence type="predicted"/>
<accession>A0ABT7M4B9</accession>
<dbReference type="PANTHER" id="PTHR24421:SF63">
    <property type="entry name" value="SENSOR HISTIDINE KINASE DESK"/>
    <property type="match status" value="1"/>
</dbReference>
<dbReference type="InterPro" id="IPR011712">
    <property type="entry name" value="Sig_transdc_His_kin_sub3_dim/P"/>
</dbReference>
<evidence type="ECO:0000313" key="7">
    <source>
        <dbReference type="Proteomes" id="UP001231924"/>
    </source>
</evidence>
<evidence type="ECO:0000259" key="5">
    <source>
        <dbReference type="Pfam" id="PF07730"/>
    </source>
</evidence>
<evidence type="ECO:0000256" key="4">
    <source>
        <dbReference type="SAM" id="Phobius"/>
    </source>
</evidence>
<feature type="domain" description="Signal transduction histidine kinase subgroup 3 dimerisation and phosphoacceptor" evidence="5">
    <location>
        <begin position="185"/>
        <end position="251"/>
    </location>
</feature>